<dbReference type="Pfam" id="PF00567">
    <property type="entry name" value="TUDOR"/>
    <property type="match status" value="1"/>
</dbReference>
<dbReference type="InterPro" id="IPR015940">
    <property type="entry name" value="UBA"/>
</dbReference>
<keyword evidence="10" id="KW-1185">Reference proteome</keyword>
<evidence type="ECO:0000313" key="10">
    <source>
        <dbReference type="Proteomes" id="UP000183832"/>
    </source>
</evidence>
<feature type="region of interest" description="Disordered" evidence="6">
    <location>
        <begin position="661"/>
        <end position="722"/>
    </location>
</feature>
<dbReference type="AlphaFoldDB" id="A0A1J1HP32"/>
<dbReference type="PANTHER" id="PTHR13681">
    <property type="entry name" value="SURVIVAL OF MOTOR NEURON-RELATED-SPLICING FACTOR 30-RELATED"/>
    <property type="match status" value="1"/>
</dbReference>
<evidence type="ECO:0000256" key="4">
    <source>
        <dbReference type="ARBA" id="ARBA00023242"/>
    </source>
</evidence>
<reference evidence="9 10" key="1">
    <citation type="submission" date="2015-04" db="EMBL/GenBank/DDBJ databases">
        <authorList>
            <person name="Syromyatnikov M.Y."/>
            <person name="Popov V.N."/>
        </authorList>
    </citation>
    <scope>NUCLEOTIDE SEQUENCE [LARGE SCALE GENOMIC DNA]</scope>
</reference>
<dbReference type="SUPFAM" id="SSF63748">
    <property type="entry name" value="Tudor/PWWP/MBT"/>
    <property type="match status" value="1"/>
</dbReference>
<evidence type="ECO:0000256" key="6">
    <source>
        <dbReference type="SAM" id="MobiDB-lite"/>
    </source>
</evidence>
<evidence type="ECO:0000256" key="5">
    <source>
        <dbReference type="ARBA" id="ARBA00035105"/>
    </source>
</evidence>
<dbReference type="SMART" id="SM00333">
    <property type="entry name" value="TUDOR"/>
    <property type="match status" value="1"/>
</dbReference>
<feature type="compositionally biased region" description="Basic and acidic residues" evidence="6">
    <location>
        <begin position="289"/>
        <end position="300"/>
    </location>
</feature>
<dbReference type="PROSITE" id="PS50030">
    <property type="entry name" value="UBA"/>
    <property type="match status" value="1"/>
</dbReference>
<dbReference type="SMART" id="SM01161">
    <property type="entry name" value="DUF1767"/>
    <property type="match status" value="1"/>
</dbReference>
<feature type="domain" description="Tudor" evidence="8">
    <location>
        <begin position="785"/>
        <end position="843"/>
    </location>
</feature>
<evidence type="ECO:0000256" key="2">
    <source>
        <dbReference type="ARBA" id="ARBA00013421"/>
    </source>
</evidence>
<feature type="region of interest" description="Disordered" evidence="6">
    <location>
        <begin position="272"/>
        <end position="575"/>
    </location>
</feature>
<dbReference type="Gene3D" id="1.10.8.10">
    <property type="entry name" value="DNA helicase RuvA subunit, C-terminal domain"/>
    <property type="match status" value="1"/>
</dbReference>
<dbReference type="Proteomes" id="UP000183832">
    <property type="component" value="Unassembled WGS sequence"/>
</dbReference>
<dbReference type="Gene3D" id="2.30.30.140">
    <property type="match status" value="1"/>
</dbReference>
<dbReference type="EMBL" id="CVRI01000014">
    <property type="protein sequence ID" value="CRK89808.1"/>
    <property type="molecule type" value="Genomic_DNA"/>
</dbReference>
<dbReference type="Gene3D" id="2.40.50.770">
    <property type="entry name" value="RecQ-mediated genome instability protein Rmi1, C-terminal domain"/>
    <property type="match status" value="1"/>
</dbReference>
<dbReference type="Pfam" id="PF08585">
    <property type="entry name" value="RMI1_N_C"/>
    <property type="match status" value="1"/>
</dbReference>
<evidence type="ECO:0000313" key="9">
    <source>
        <dbReference type="EMBL" id="CRK89808.1"/>
    </source>
</evidence>
<comment type="subcellular location">
    <subcellularLocation>
        <location evidence="1">Nucleus</location>
    </subcellularLocation>
</comment>
<dbReference type="GO" id="GO:0005634">
    <property type="term" value="C:nucleus"/>
    <property type="evidence" value="ECO:0007669"/>
    <property type="project" value="UniProtKB-SubCell"/>
</dbReference>
<feature type="compositionally biased region" description="Low complexity" evidence="6">
    <location>
        <begin position="486"/>
        <end position="514"/>
    </location>
</feature>
<organism evidence="9 10">
    <name type="scientific">Clunio marinus</name>
    <dbReference type="NCBI Taxonomy" id="568069"/>
    <lineage>
        <taxon>Eukaryota</taxon>
        <taxon>Metazoa</taxon>
        <taxon>Ecdysozoa</taxon>
        <taxon>Arthropoda</taxon>
        <taxon>Hexapoda</taxon>
        <taxon>Insecta</taxon>
        <taxon>Pterygota</taxon>
        <taxon>Neoptera</taxon>
        <taxon>Endopterygota</taxon>
        <taxon>Diptera</taxon>
        <taxon>Nematocera</taxon>
        <taxon>Chironomoidea</taxon>
        <taxon>Chironomidae</taxon>
        <taxon>Clunio</taxon>
    </lineage>
</organism>
<evidence type="ECO:0000259" key="7">
    <source>
        <dbReference type="PROSITE" id="PS50030"/>
    </source>
</evidence>
<dbReference type="PROSITE" id="PS50304">
    <property type="entry name" value="TUDOR"/>
    <property type="match status" value="1"/>
</dbReference>
<dbReference type="PANTHER" id="PTHR13681:SF24">
    <property type="entry name" value="TUDOR DOMAIN-CONTAINING PROTEIN 3"/>
    <property type="match status" value="1"/>
</dbReference>
<dbReference type="InterPro" id="IPR013894">
    <property type="entry name" value="RMI1_OB"/>
</dbReference>
<feature type="compositionally biased region" description="Pro residues" evidence="6">
    <location>
        <begin position="701"/>
        <end position="718"/>
    </location>
</feature>
<feature type="compositionally biased region" description="Low complexity" evidence="6">
    <location>
        <begin position="380"/>
        <end position="392"/>
    </location>
</feature>
<comment type="function">
    <text evidence="5">Scaffolding protein that specifically recognizes and binds dimethylarginine-containing proteins. Plays a role in the regulation of translation of target mRNAs by binding Arg/Gly-rich motifs (GAR) in dimethylarginine-containing proteins. In nucleus, acts as a coactivator: recognizes and binds asymmetric dimethylation on the core histone tails associated with transcriptional activation (H3R17me2a and H4R3me2a) and recruits proteins at these arginine-methylated loci. In cytoplasm, acts as an antiviral factor that participates in the assembly of stress granules together with G3BP1.</text>
</comment>
<evidence type="ECO:0000256" key="3">
    <source>
        <dbReference type="ARBA" id="ARBA00022853"/>
    </source>
</evidence>
<feature type="compositionally biased region" description="Low complexity" evidence="6">
    <location>
        <begin position="661"/>
        <end position="700"/>
    </location>
</feature>
<keyword evidence="4" id="KW-0539">Nucleus</keyword>
<proteinExistence type="predicted"/>
<feature type="compositionally biased region" description="Low complexity" evidence="6">
    <location>
        <begin position="430"/>
        <end position="455"/>
    </location>
</feature>
<feature type="compositionally biased region" description="Polar residues" evidence="6">
    <location>
        <begin position="302"/>
        <end position="318"/>
    </location>
</feature>
<dbReference type="InterPro" id="IPR002999">
    <property type="entry name" value="Tudor"/>
</dbReference>
<dbReference type="GO" id="GO:0006325">
    <property type="term" value="P:chromatin organization"/>
    <property type="evidence" value="ECO:0007669"/>
    <property type="project" value="UniProtKB-KW"/>
</dbReference>
<name>A0A1J1HP32_9DIPT</name>
<feature type="compositionally biased region" description="Polar residues" evidence="6">
    <location>
        <begin position="456"/>
        <end position="485"/>
    </location>
</feature>
<gene>
    <name evidence="9" type="ORF">CLUMA_CG003402</name>
</gene>
<sequence>MENLKNQGWVLSESGLKSIETSGSSKNLIKILLDRDLRDIGAGISDLQKGKFESIDHDLAVLQIMKVRNISAPKANEGSKTAPKLLKLQLTDGINSYSAIEMESTALSIETKPGTKIALKVKQMEMSNGQLLLTPKNIEILGGNVESLVSKWELSRSLAGMKGSRSVAAGGPPPFIPFGQKIQQQTLTTDRGFKSLQQNKQKENENDDSEFKAQRQDAIAEASKSGTKKTFGGGSKVLVDSNVQKIMDKGYTEEQATTALKFSRNNVEKALSNLKKREDHRQRASSNDYEPREYSKEKRSGKGTTSEPAAAKPSNSVSLFDFLEKKIPTTQESGKHSSSYSHNEERFENNISSSFRKHDKDFSNNKSQHWSGGNHEQKSSHNMKSSNNYNNNPKEYQDYGRDYRNNRDSRDARDSGGDSRRDGKYQQQHSNSNYTSKSISSNNNNNNQYQKSSNSMNGSHNVQNHSNTGNKGSKYQKPDYNNKSGSDYNNSSRSDYNNKSDYNNTKSSSYNKSNSDYKKDYNNYSASSSNHNNSSNNNNNSYNKSRANNSSSAPSKYQNDHHQHHHQHHQSNDYQKSNRNVVESMEKMNLKGNQQQYKGADIKLSVSNYPPLAPTTEVPKSTNNYVTKPGGYPIVGFQNKEANEHAKNALKTKNIPGVQLQQQKPPTNWQQPQQQSSAPQHPMPVAVIQQQQQPPTIKQQQPPPPFPNVAQSAPPPAPMHSLPQPFVQHPQHPPVIHAMTGTTVITNPPPPAVFHQTINFPGPLMMQSVQPPPGMAPPQMNNLQQLKAGDLCLAKYWEDGQFYNAKITNVSDSTYVVLFTEYGNAEEVRKSDCVPFIPACPTPPHTANFVPAPQINASYRITTTTQKMQPHPNYHHQQAPPPNPTMQQYKNVQVKTQRRN</sequence>
<evidence type="ECO:0000256" key="1">
    <source>
        <dbReference type="ARBA" id="ARBA00004123"/>
    </source>
</evidence>
<dbReference type="STRING" id="568069.A0A1J1HP32"/>
<keyword evidence="3" id="KW-0156">Chromatin regulator</keyword>
<dbReference type="InterPro" id="IPR009060">
    <property type="entry name" value="UBA-like_sf"/>
</dbReference>
<protein>
    <recommendedName>
        <fullName evidence="2">Tudor domain-containing protein 3</fullName>
    </recommendedName>
</protein>
<dbReference type="OrthoDB" id="434939at2759"/>
<accession>A0A1J1HP32</accession>
<feature type="compositionally biased region" description="Polar residues" evidence="6">
    <location>
        <begin position="328"/>
        <end position="341"/>
    </location>
</feature>
<feature type="domain" description="UBA" evidence="7">
    <location>
        <begin position="238"/>
        <end position="277"/>
    </location>
</feature>
<dbReference type="InterPro" id="IPR042470">
    <property type="entry name" value="RMI1_N_C_sf"/>
</dbReference>
<evidence type="ECO:0000259" key="8">
    <source>
        <dbReference type="PROSITE" id="PS50304"/>
    </source>
</evidence>
<feature type="compositionally biased region" description="Basic and acidic residues" evidence="6">
    <location>
        <begin position="395"/>
        <end position="424"/>
    </location>
</feature>
<feature type="compositionally biased region" description="Low complexity" evidence="6">
    <location>
        <begin position="522"/>
        <end position="555"/>
    </location>
</feature>
<dbReference type="SUPFAM" id="SSF46934">
    <property type="entry name" value="UBA-like"/>
    <property type="match status" value="1"/>
</dbReference>